<dbReference type="AlphaFoldDB" id="A0A238WMJ8"/>
<dbReference type="OrthoDB" id="3526335at2"/>
<evidence type="ECO:0000313" key="5">
    <source>
        <dbReference type="Proteomes" id="UP000198415"/>
    </source>
</evidence>
<keyword evidence="2" id="KW-0012">Acyltransferase</keyword>
<reference evidence="4 5" key="1">
    <citation type="submission" date="2017-06" db="EMBL/GenBank/DDBJ databases">
        <authorList>
            <person name="Kim H.J."/>
            <person name="Triplett B.A."/>
        </authorList>
    </citation>
    <scope>NUCLEOTIDE SEQUENCE [LARGE SCALE GENOMIC DNA]</scope>
    <source>
        <strain evidence="4 5">DSM 43151</strain>
    </source>
</reference>
<evidence type="ECO:0000256" key="1">
    <source>
        <dbReference type="ARBA" id="ARBA00022679"/>
    </source>
</evidence>
<gene>
    <name evidence="4" type="ORF">SAMN06264365_102703</name>
</gene>
<protein>
    <submittedName>
        <fullName evidence="4">Diamine N-acetyltransferase</fullName>
    </submittedName>
</protein>
<evidence type="ECO:0000256" key="2">
    <source>
        <dbReference type="ARBA" id="ARBA00023315"/>
    </source>
</evidence>
<dbReference type="PANTHER" id="PTHR43877">
    <property type="entry name" value="AMINOALKYLPHOSPHONATE N-ACETYLTRANSFERASE-RELATED-RELATED"/>
    <property type="match status" value="1"/>
</dbReference>
<accession>A0A238WMJ8</accession>
<dbReference type="InterPro" id="IPR050832">
    <property type="entry name" value="Bact_Acetyltransf"/>
</dbReference>
<evidence type="ECO:0000259" key="3">
    <source>
        <dbReference type="PROSITE" id="PS51186"/>
    </source>
</evidence>
<evidence type="ECO:0000313" key="4">
    <source>
        <dbReference type="EMBL" id="SNR47775.1"/>
    </source>
</evidence>
<dbReference type="GO" id="GO:0016747">
    <property type="term" value="F:acyltransferase activity, transferring groups other than amino-acyl groups"/>
    <property type="evidence" value="ECO:0007669"/>
    <property type="project" value="InterPro"/>
</dbReference>
<name>A0A238WMJ8_9ACTN</name>
<dbReference type="RefSeq" id="WP_089292466.1">
    <property type="nucleotide sequence ID" value="NZ_BOMU01000019.1"/>
</dbReference>
<dbReference type="CDD" id="cd04301">
    <property type="entry name" value="NAT_SF"/>
    <property type="match status" value="1"/>
</dbReference>
<dbReference type="Gene3D" id="3.40.630.30">
    <property type="match status" value="1"/>
</dbReference>
<dbReference type="Pfam" id="PF00583">
    <property type="entry name" value="Acetyltransf_1"/>
    <property type="match status" value="1"/>
</dbReference>
<keyword evidence="5" id="KW-1185">Reference proteome</keyword>
<dbReference type="InterPro" id="IPR000182">
    <property type="entry name" value="GNAT_dom"/>
</dbReference>
<keyword evidence="1 4" id="KW-0808">Transferase</keyword>
<dbReference type="PROSITE" id="PS51186">
    <property type="entry name" value="GNAT"/>
    <property type="match status" value="1"/>
</dbReference>
<sequence length="148" mass="16383">MSSEPIRLEPVTAANWRDCAALTVHEEQKRFVADVTYYLCMCNYGDTWHPLAAVRGTEVVGFVIWAVDDDGSRWIGGLVVDAKHQRQGIGRAIVGQLRARLIAEPGTPNVALSYQPENTSARSLYLSMGFTETGEIEDDEVVARWSPS</sequence>
<proteinExistence type="predicted"/>
<organism evidence="4 5">
    <name type="scientific">Actinoplanes regularis</name>
    <dbReference type="NCBI Taxonomy" id="52697"/>
    <lineage>
        <taxon>Bacteria</taxon>
        <taxon>Bacillati</taxon>
        <taxon>Actinomycetota</taxon>
        <taxon>Actinomycetes</taxon>
        <taxon>Micromonosporales</taxon>
        <taxon>Micromonosporaceae</taxon>
        <taxon>Actinoplanes</taxon>
    </lineage>
</organism>
<dbReference type="InterPro" id="IPR016181">
    <property type="entry name" value="Acyl_CoA_acyltransferase"/>
</dbReference>
<feature type="domain" description="N-acetyltransferase" evidence="3">
    <location>
        <begin position="6"/>
        <end position="148"/>
    </location>
</feature>
<dbReference type="SUPFAM" id="SSF55729">
    <property type="entry name" value="Acyl-CoA N-acyltransferases (Nat)"/>
    <property type="match status" value="1"/>
</dbReference>
<dbReference type="Proteomes" id="UP000198415">
    <property type="component" value="Unassembled WGS sequence"/>
</dbReference>
<dbReference type="EMBL" id="FZNR01000002">
    <property type="protein sequence ID" value="SNR47775.1"/>
    <property type="molecule type" value="Genomic_DNA"/>
</dbReference>